<keyword evidence="1" id="KW-0520">NAD</keyword>
<evidence type="ECO:0000259" key="3">
    <source>
        <dbReference type="PROSITE" id="PS50104"/>
    </source>
</evidence>
<keyword evidence="2" id="KW-0472">Membrane</keyword>
<protein>
    <recommendedName>
        <fullName evidence="3">TIR domain-containing protein</fullName>
    </recommendedName>
</protein>
<evidence type="ECO:0000256" key="1">
    <source>
        <dbReference type="ARBA" id="ARBA00023027"/>
    </source>
</evidence>
<feature type="transmembrane region" description="Helical" evidence="2">
    <location>
        <begin position="6"/>
        <end position="26"/>
    </location>
</feature>
<dbReference type="SMART" id="SM00255">
    <property type="entry name" value="TIR"/>
    <property type="match status" value="1"/>
</dbReference>
<dbReference type="InterPro" id="IPR035897">
    <property type="entry name" value="Toll_tir_struct_dom_sf"/>
</dbReference>
<dbReference type="Proteomes" id="UP000029120">
    <property type="component" value="Chromosome 1"/>
</dbReference>
<accession>A0A087HQT0</accession>
<name>A0A087HQT0_ARAAL</name>
<dbReference type="OMA" id="EHSRNWL"/>
<evidence type="ECO:0000256" key="2">
    <source>
        <dbReference type="SAM" id="Phobius"/>
    </source>
</evidence>
<dbReference type="Gramene" id="KFK44482">
    <property type="protein sequence ID" value="KFK44482"/>
    <property type="gene ID" value="AALP_AA1G262200"/>
</dbReference>
<proteinExistence type="predicted"/>
<dbReference type="FunFam" id="3.40.50.10140:FF:000007">
    <property type="entry name" value="Disease resistance protein (TIR-NBS-LRR class)"/>
    <property type="match status" value="1"/>
</dbReference>
<dbReference type="InterPro" id="IPR000157">
    <property type="entry name" value="TIR_dom"/>
</dbReference>
<reference evidence="5" key="1">
    <citation type="journal article" date="2015" name="Nat. Plants">
        <title>Genome expansion of Arabis alpina linked with retrotransposition and reduced symmetric DNA methylation.</title>
        <authorList>
            <person name="Willing E.M."/>
            <person name="Rawat V."/>
            <person name="Mandakova T."/>
            <person name="Maumus F."/>
            <person name="James G.V."/>
            <person name="Nordstroem K.J."/>
            <person name="Becker C."/>
            <person name="Warthmann N."/>
            <person name="Chica C."/>
            <person name="Szarzynska B."/>
            <person name="Zytnicki M."/>
            <person name="Albani M.C."/>
            <person name="Kiefer C."/>
            <person name="Bergonzi S."/>
            <person name="Castaings L."/>
            <person name="Mateos J.L."/>
            <person name="Berns M.C."/>
            <person name="Bujdoso N."/>
            <person name="Piofczyk T."/>
            <person name="de Lorenzo L."/>
            <person name="Barrero-Sicilia C."/>
            <person name="Mateos I."/>
            <person name="Piednoel M."/>
            <person name="Hagmann J."/>
            <person name="Chen-Min-Tao R."/>
            <person name="Iglesias-Fernandez R."/>
            <person name="Schuster S.C."/>
            <person name="Alonso-Blanco C."/>
            <person name="Roudier F."/>
            <person name="Carbonero P."/>
            <person name="Paz-Ares J."/>
            <person name="Davis S.J."/>
            <person name="Pecinka A."/>
            <person name="Quesneville H."/>
            <person name="Colot V."/>
            <person name="Lysak M.A."/>
            <person name="Weigel D."/>
            <person name="Coupland G."/>
            <person name="Schneeberger K."/>
        </authorList>
    </citation>
    <scope>NUCLEOTIDE SEQUENCE [LARGE SCALE GENOMIC DNA]</scope>
    <source>
        <strain evidence="5">cv. Pajares</strain>
    </source>
</reference>
<gene>
    <name evidence="4" type="ordered locus">AALP_Aa1g262200</name>
</gene>
<keyword evidence="2" id="KW-1133">Transmembrane helix</keyword>
<dbReference type="SUPFAM" id="SSF52200">
    <property type="entry name" value="Toll/Interleukin receptor TIR domain"/>
    <property type="match status" value="1"/>
</dbReference>
<dbReference type="EMBL" id="CM002869">
    <property type="protein sequence ID" value="KFK44482.1"/>
    <property type="molecule type" value="Genomic_DNA"/>
</dbReference>
<evidence type="ECO:0000313" key="4">
    <source>
        <dbReference type="EMBL" id="KFK44482.1"/>
    </source>
</evidence>
<dbReference type="OrthoDB" id="1905256at2759"/>
<dbReference type="GO" id="GO:0007165">
    <property type="term" value="P:signal transduction"/>
    <property type="evidence" value="ECO:0007669"/>
    <property type="project" value="InterPro"/>
</dbReference>
<dbReference type="AlphaFoldDB" id="A0A087HQT0"/>
<dbReference type="PANTHER" id="PTHR32009:SF147">
    <property type="entry name" value="RESISTANCE PROTEIN RPP1-WSB, PUTATIVE-RELATED"/>
    <property type="match status" value="1"/>
</dbReference>
<keyword evidence="2" id="KW-0812">Transmembrane</keyword>
<dbReference type="Gene3D" id="3.40.50.10140">
    <property type="entry name" value="Toll/interleukin-1 receptor homology (TIR) domain"/>
    <property type="match status" value="1"/>
</dbReference>
<dbReference type="PANTHER" id="PTHR32009">
    <property type="entry name" value="TMV RESISTANCE PROTEIN N-LIKE"/>
    <property type="match status" value="1"/>
</dbReference>
<keyword evidence="5" id="KW-1185">Reference proteome</keyword>
<dbReference type="PROSITE" id="PS50104">
    <property type="entry name" value="TIR"/>
    <property type="match status" value="1"/>
</dbReference>
<organism evidence="4 5">
    <name type="scientific">Arabis alpina</name>
    <name type="common">Alpine rock-cress</name>
    <dbReference type="NCBI Taxonomy" id="50452"/>
    <lineage>
        <taxon>Eukaryota</taxon>
        <taxon>Viridiplantae</taxon>
        <taxon>Streptophyta</taxon>
        <taxon>Embryophyta</taxon>
        <taxon>Tracheophyta</taxon>
        <taxon>Spermatophyta</taxon>
        <taxon>Magnoliopsida</taxon>
        <taxon>eudicotyledons</taxon>
        <taxon>Gunneridae</taxon>
        <taxon>Pentapetalae</taxon>
        <taxon>rosids</taxon>
        <taxon>malvids</taxon>
        <taxon>Brassicales</taxon>
        <taxon>Brassicaceae</taxon>
        <taxon>Arabideae</taxon>
        <taxon>Arabis</taxon>
    </lineage>
</organism>
<evidence type="ECO:0000313" key="5">
    <source>
        <dbReference type="Proteomes" id="UP000029120"/>
    </source>
</evidence>
<sequence length="204" mass="23298">MNFYLLFGAVAATIFTLWSTIFYMVYGKTRVQENKIIASPPSPPSSLPRSWEHDVFPSFHGPDVRKAFLSHILKEFRSKGIDLFIDNEIKRGESIGPELKRAIIGSKIAIVLLSKNYASSSWCLDELVEIMSKVVDQTVLTIFYEVDPADVKKQTGDFGKVFKKTCQGKTKEKIQTWRKALECVATIARYHSRNWFVFLISTCF</sequence>
<dbReference type="Pfam" id="PF01582">
    <property type="entry name" value="TIR"/>
    <property type="match status" value="1"/>
</dbReference>
<feature type="domain" description="TIR" evidence="3">
    <location>
        <begin position="51"/>
        <end position="204"/>
    </location>
</feature>